<dbReference type="GO" id="GO:0016627">
    <property type="term" value="F:oxidoreductase activity, acting on the CH-CH group of donors"/>
    <property type="evidence" value="ECO:0007669"/>
    <property type="project" value="TreeGrafter"/>
</dbReference>
<dbReference type="GO" id="GO:0005829">
    <property type="term" value="C:cytosol"/>
    <property type="evidence" value="ECO:0007669"/>
    <property type="project" value="TreeGrafter"/>
</dbReference>
<dbReference type="InterPro" id="IPR011576">
    <property type="entry name" value="Pyridox_Oxase_N"/>
</dbReference>
<name>A0A543IQC1_9ACTN</name>
<keyword evidence="1" id="KW-0560">Oxidoreductase</keyword>
<dbReference type="PANTHER" id="PTHR35176">
    <property type="entry name" value="HEME OXYGENASE HI_0854-RELATED"/>
    <property type="match status" value="1"/>
</dbReference>
<dbReference type="SUPFAM" id="SSF50475">
    <property type="entry name" value="FMN-binding split barrel"/>
    <property type="match status" value="1"/>
</dbReference>
<protein>
    <submittedName>
        <fullName evidence="3">PPOX class probable F420-dependent enzyme</fullName>
    </submittedName>
</protein>
<evidence type="ECO:0000256" key="1">
    <source>
        <dbReference type="ARBA" id="ARBA00023002"/>
    </source>
</evidence>
<dbReference type="Gene3D" id="2.30.110.10">
    <property type="entry name" value="Electron Transport, Fmn-binding Protein, Chain A"/>
    <property type="match status" value="1"/>
</dbReference>
<dbReference type="RefSeq" id="WP_142262299.1">
    <property type="nucleotide sequence ID" value="NZ_BMPV01000002.1"/>
</dbReference>
<keyword evidence="4" id="KW-1185">Reference proteome</keyword>
<accession>A0A543IQC1</accession>
<comment type="caution">
    <text evidence="3">The sequence shown here is derived from an EMBL/GenBank/DDBJ whole genome shotgun (WGS) entry which is preliminary data.</text>
</comment>
<dbReference type="PANTHER" id="PTHR35176:SF6">
    <property type="entry name" value="HEME OXYGENASE HI_0854-RELATED"/>
    <property type="match status" value="1"/>
</dbReference>
<proteinExistence type="predicted"/>
<gene>
    <name evidence="3" type="ORF">FHX40_4931</name>
</gene>
<dbReference type="InterPro" id="IPR052019">
    <property type="entry name" value="F420H2_bilvrd_red/Heme_oxyg"/>
</dbReference>
<feature type="domain" description="Pyridoxamine 5'-phosphate oxidase N-terminal" evidence="2">
    <location>
        <begin position="7"/>
        <end position="121"/>
    </location>
</feature>
<dbReference type="EMBL" id="VFPQ01000002">
    <property type="protein sequence ID" value="TQM72774.1"/>
    <property type="molecule type" value="Genomic_DNA"/>
</dbReference>
<dbReference type="AlphaFoldDB" id="A0A543IQC1"/>
<organism evidence="3 4">
    <name type="scientific">Thermopolyspora flexuosa</name>
    <dbReference type="NCBI Taxonomy" id="103836"/>
    <lineage>
        <taxon>Bacteria</taxon>
        <taxon>Bacillati</taxon>
        <taxon>Actinomycetota</taxon>
        <taxon>Actinomycetes</taxon>
        <taxon>Streptosporangiales</taxon>
        <taxon>Streptosporangiaceae</taxon>
        <taxon>Thermopolyspora</taxon>
    </lineage>
</organism>
<evidence type="ECO:0000313" key="3">
    <source>
        <dbReference type="EMBL" id="TQM72774.1"/>
    </source>
</evidence>
<dbReference type="NCBIfam" id="TIGR03618">
    <property type="entry name" value="Rv1155_F420"/>
    <property type="match status" value="1"/>
</dbReference>
<dbReference type="Pfam" id="PF01243">
    <property type="entry name" value="PNPOx_N"/>
    <property type="match status" value="1"/>
</dbReference>
<dbReference type="GO" id="GO:0070967">
    <property type="term" value="F:coenzyme F420 binding"/>
    <property type="evidence" value="ECO:0007669"/>
    <property type="project" value="TreeGrafter"/>
</dbReference>
<sequence length="137" mass="15458">MTEKATIPDEYKELLDAPVAILATNGPSGRPQVSAISFLYDAEDGLIKISLNDTRQKMKNLRRDPKCTLLIVDPQTPFRTLEIRADAEIQPDPDFSWCARIGQGKYNADFRVHDKPGETRSLVILHPKRVVGTDLRR</sequence>
<reference evidence="3 4" key="1">
    <citation type="submission" date="2019-06" db="EMBL/GenBank/DDBJ databases">
        <title>Sequencing the genomes of 1000 actinobacteria strains.</title>
        <authorList>
            <person name="Klenk H.-P."/>
        </authorList>
    </citation>
    <scope>NUCLEOTIDE SEQUENCE [LARGE SCALE GENOMIC DNA]</scope>
    <source>
        <strain evidence="3 4">DSM 43186</strain>
    </source>
</reference>
<dbReference type="OrthoDB" id="162914at2"/>
<dbReference type="InterPro" id="IPR019920">
    <property type="entry name" value="F420-binding_dom_put"/>
</dbReference>
<evidence type="ECO:0000259" key="2">
    <source>
        <dbReference type="Pfam" id="PF01243"/>
    </source>
</evidence>
<evidence type="ECO:0000313" key="4">
    <source>
        <dbReference type="Proteomes" id="UP000319213"/>
    </source>
</evidence>
<dbReference type="InterPro" id="IPR012349">
    <property type="entry name" value="Split_barrel_FMN-bd"/>
</dbReference>
<dbReference type="Proteomes" id="UP000319213">
    <property type="component" value="Unassembled WGS sequence"/>
</dbReference>